<dbReference type="Pfam" id="PF13414">
    <property type="entry name" value="TPR_11"/>
    <property type="match status" value="1"/>
</dbReference>
<evidence type="ECO:0000256" key="3">
    <source>
        <dbReference type="PROSITE-ProRule" id="PRU00339"/>
    </source>
</evidence>
<keyword evidence="5" id="KW-1185">Reference proteome</keyword>
<name>A0A8S3ZLI8_9EUPU</name>
<comment type="subcellular location">
    <subcellularLocation>
        <location evidence="1">Nucleus</location>
    </subcellularLocation>
</comment>
<comment type="caution">
    <text evidence="4">The sequence shown here is derived from an EMBL/GenBank/DDBJ whole genome shotgun (WGS) entry which is preliminary data.</text>
</comment>
<dbReference type="GO" id="GO:0005634">
    <property type="term" value="C:nucleus"/>
    <property type="evidence" value="ECO:0007669"/>
    <property type="project" value="UniProtKB-SubCell"/>
</dbReference>
<gene>
    <name evidence="4" type="ORF">CUNI_LOCUS13734</name>
</gene>
<evidence type="ECO:0000313" key="4">
    <source>
        <dbReference type="EMBL" id="CAG5128176.1"/>
    </source>
</evidence>
<evidence type="ECO:0000256" key="1">
    <source>
        <dbReference type="ARBA" id="ARBA00004123"/>
    </source>
</evidence>
<organism evidence="4 5">
    <name type="scientific">Candidula unifasciata</name>
    <dbReference type="NCBI Taxonomy" id="100452"/>
    <lineage>
        <taxon>Eukaryota</taxon>
        <taxon>Metazoa</taxon>
        <taxon>Spiralia</taxon>
        <taxon>Lophotrochozoa</taxon>
        <taxon>Mollusca</taxon>
        <taxon>Gastropoda</taxon>
        <taxon>Heterobranchia</taxon>
        <taxon>Euthyneura</taxon>
        <taxon>Panpulmonata</taxon>
        <taxon>Eupulmonata</taxon>
        <taxon>Stylommatophora</taxon>
        <taxon>Helicina</taxon>
        <taxon>Helicoidea</taxon>
        <taxon>Geomitridae</taxon>
        <taxon>Candidula</taxon>
    </lineage>
</organism>
<dbReference type="AlphaFoldDB" id="A0A8S3ZLI8"/>
<reference evidence="4" key="1">
    <citation type="submission" date="2021-04" db="EMBL/GenBank/DDBJ databases">
        <authorList>
            <consortium name="Molecular Ecology Group"/>
        </authorList>
    </citation>
    <scope>NUCLEOTIDE SEQUENCE</scope>
</reference>
<dbReference type="InterPro" id="IPR019734">
    <property type="entry name" value="TPR_rpt"/>
</dbReference>
<feature type="repeat" description="TPR" evidence="3">
    <location>
        <begin position="125"/>
        <end position="158"/>
    </location>
</feature>
<accession>A0A8S3ZLI8</accession>
<dbReference type="InterPro" id="IPR011990">
    <property type="entry name" value="TPR-like_helical_dom_sf"/>
</dbReference>
<protein>
    <recommendedName>
        <fullName evidence="6">Tetratricopeptide repeat protein</fullName>
    </recommendedName>
</protein>
<feature type="non-terminal residue" evidence="4">
    <location>
        <position position="1"/>
    </location>
</feature>
<dbReference type="OrthoDB" id="77564at2759"/>
<dbReference type="PROSITE" id="PS50005">
    <property type="entry name" value="TPR"/>
    <property type="match status" value="2"/>
</dbReference>
<evidence type="ECO:0000313" key="5">
    <source>
        <dbReference type="Proteomes" id="UP000678393"/>
    </source>
</evidence>
<dbReference type="InterPro" id="IPR033053">
    <property type="entry name" value="Hir3/CABIN1"/>
</dbReference>
<proteinExistence type="predicted"/>
<dbReference type="SMART" id="SM00028">
    <property type="entry name" value="TPR"/>
    <property type="match status" value="2"/>
</dbReference>
<evidence type="ECO:0008006" key="6">
    <source>
        <dbReference type="Google" id="ProtNLM"/>
    </source>
</evidence>
<evidence type="ECO:0000256" key="2">
    <source>
        <dbReference type="ARBA" id="ARBA00023242"/>
    </source>
</evidence>
<dbReference type="GO" id="GO:0031491">
    <property type="term" value="F:nucleosome binding"/>
    <property type="evidence" value="ECO:0007669"/>
    <property type="project" value="TreeGrafter"/>
</dbReference>
<dbReference type="GO" id="GO:0006325">
    <property type="term" value="P:chromatin organization"/>
    <property type="evidence" value="ECO:0007669"/>
    <property type="project" value="InterPro"/>
</dbReference>
<dbReference type="Gene3D" id="1.25.40.10">
    <property type="entry name" value="Tetratricopeptide repeat domain"/>
    <property type="match status" value="1"/>
</dbReference>
<dbReference type="EMBL" id="CAJHNH020002961">
    <property type="protein sequence ID" value="CAG5128176.1"/>
    <property type="molecule type" value="Genomic_DNA"/>
</dbReference>
<dbReference type="PANTHER" id="PTHR15502:SF7">
    <property type="entry name" value="CALCINEURIN-BINDING PROTEIN CABIN-1"/>
    <property type="match status" value="1"/>
</dbReference>
<sequence length="295" mass="33584">MLRISALNDSSCSEDDSQKIELTKTKEAKEAEAFAAYNKALSHQHKGSTLHAEKLLRNLFDHPFLKEASNLVGGDDYQPQTLNHPGLHLLYSIHKNLASILLQRGQLQEAIAAYIEAVKVDSSEVTVWFKMGQVAKELHNYPLAKICFQQALQCNPNHWPSLDNAITVTFALGDYLTCLENISTALEKDCTYPKGLAFRKQILSEQPSLESLTKELFIYCDPKIHMLAVDAEETKEYINEALKFRATRRQMILEHQEKEHQPLTFRKPLTPFTWKNVGEQLIDLYDFAVNSNPPK</sequence>
<dbReference type="PANTHER" id="PTHR15502">
    <property type="entry name" value="CALCINEURIN-BINDING PROTEIN CABIN 1-RELATED"/>
    <property type="match status" value="1"/>
</dbReference>
<keyword evidence="2" id="KW-0539">Nucleus</keyword>
<dbReference type="SUPFAM" id="SSF48452">
    <property type="entry name" value="TPR-like"/>
    <property type="match status" value="1"/>
</dbReference>
<dbReference type="Proteomes" id="UP000678393">
    <property type="component" value="Unassembled WGS sequence"/>
</dbReference>
<feature type="repeat" description="TPR" evidence="3">
    <location>
        <begin position="91"/>
        <end position="124"/>
    </location>
</feature>
<keyword evidence="3" id="KW-0802">TPR repeat</keyword>